<evidence type="ECO:0000259" key="1">
    <source>
        <dbReference type="Pfam" id="PF14090"/>
    </source>
</evidence>
<feature type="domain" description="Winged helix-turn-helix" evidence="1">
    <location>
        <begin position="4"/>
        <end position="58"/>
    </location>
</feature>
<evidence type="ECO:0000313" key="2">
    <source>
        <dbReference type="EMBL" id="KKL98791.1"/>
    </source>
</evidence>
<organism evidence="2">
    <name type="scientific">marine sediment metagenome</name>
    <dbReference type="NCBI Taxonomy" id="412755"/>
    <lineage>
        <taxon>unclassified sequences</taxon>
        <taxon>metagenomes</taxon>
        <taxon>ecological metagenomes</taxon>
    </lineage>
</organism>
<sequence length="69" mass="7959">MKPQTSKVRAHLMKTGSITPIHAFKFMGIYRLASRICELRASGMKIVTRQKKSARGKMYCKYTHERGEL</sequence>
<proteinExistence type="predicted"/>
<dbReference type="InterPro" id="IPR055245">
    <property type="entry name" value="HTH_proteobacteria"/>
</dbReference>
<name>A0A0F9H759_9ZZZZ</name>
<dbReference type="AlphaFoldDB" id="A0A0F9H759"/>
<protein>
    <recommendedName>
        <fullName evidence="1">Winged helix-turn-helix domain-containing protein</fullName>
    </recommendedName>
</protein>
<dbReference type="EMBL" id="LAZR01017830">
    <property type="protein sequence ID" value="KKL98791.1"/>
    <property type="molecule type" value="Genomic_DNA"/>
</dbReference>
<accession>A0A0F9H759</accession>
<gene>
    <name evidence="2" type="ORF">LCGC14_1820870</name>
</gene>
<dbReference type="Pfam" id="PF14090">
    <property type="entry name" value="HTH_39"/>
    <property type="match status" value="1"/>
</dbReference>
<reference evidence="2" key="1">
    <citation type="journal article" date="2015" name="Nature">
        <title>Complex archaea that bridge the gap between prokaryotes and eukaryotes.</title>
        <authorList>
            <person name="Spang A."/>
            <person name="Saw J.H."/>
            <person name="Jorgensen S.L."/>
            <person name="Zaremba-Niedzwiedzka K."/>
            <person name="Martijn J."/>
            <person name="Lind A.E."/>
            <person name="van Eijk R."/>
            <person name="Schleper C."/>
            <person name="Guy L."/>
            <person name="Ettema T.J."/>
        </authorList>
    </citation>
    <scope>NUCLEOTIDE SEQUENCE</scope>
</reference>
<comment type="caution">
    <text evidence="2">The sequence shown here is derived from an EMBL/GenBank/DDBJ whole genome shotgun (WGS) entry which is preliminary data.</text>
</comment>